<evidence type="ECO:0000256" key="1">
    <source>
        <dbReference type="SAM" id="MobiDB-lite"/>
    </source>
</evidence>
<feature type="region of interest" description="Disordered" evidence="1">
    <location>
        <begin position="1"/>
        <end position="56"/>
    </location>
</feature>
<organism evidence="2 3">
    <name type="scientific">Desulfomonile tiedjei</name>
    <dbReference type="NCBI Taxonomy" id="2358"/>
    <lineage>
        <taxon>Bacteria</taxon>
        <taxon>Pseudomonadati</taxon>
        <taxon>Thermodesulfobacteriota</taxon>
        <taxon>Desulfomonilia</taxon>
        <taxon>Desulfomonilales</taxon>
        <taxon>Desulfomonilaceae</taxon>
        <taxon>Desulfomonile</taxon>
    </lineage>
</organism>
<accession>A0A9D6Z2S6</accession>
<evidence type="ECO:0000313" key="2">
    <source>
        <dbReference type="EMBL" id="MBI5249090.1"/>
    </source>
</evidence>
<sequence length="283" mass="31759">MPKKKTQKQAESVQDTEEKMAYGATDEAQEIVPSGEADTDSQGTLPAALGEDDSAEISEGDVDTNLIDDSVEFINEKYNENAYKMAIEIGAYVLKQFFNDDIALAASKNPRKPASFRALCKNEKLIPRPDALSVMVRVAAQEKFFLEKDLDTASLSYSHKAELVKLPNDDAKVKLVNSVMQKALSSRELEQKVKAIRKKDGHAKALSQVLDAEMDDPRKLFAEATVLEIFQDTALLGQELKQLKKKKLRRICEKAMKRAEETQRWSHLYQTLVDTIEEMTGDE</sequence>
<evidence type="ECO:0000313" key="3">
    <source>
        <dbReference type="Proteomes" id="UP000807825"/>
    </source>
</evidence>
<dbReference type="AlphaFoldDB" id="A0A9D6Z2S6"/>
<comment type="caution">
    <text evidence="2">The sequence shown here is derived from an EMBL/GenBank/DDBJ whole genome shotgun (WGS) entry which is preliminary data.</text>
</comment>
<gene>
    <name evidence="2" type="ORF">HY912_06315</name>
</gene>
<proteinExistence type="predicted"/>
<reference evidence="2" key="1">
    <citation type="submission" date="2020-07" db="EMBL/GenBank/DDBJ databases">
        <title>Huge and variable diversity of episymbiotic CPR bacteria and DPANN archaea in groundwater ecosystems.</title>
        <authorList>
            <person name="He C.Y."/>
            <person name="Keren R."/>
            <person name="Whittaker M."/>
            <person name="Farag I.F."/>
            <person name="Doudna J."/>
            <person name="Cate J.H.D."/>
            <person name="Banfield J.F."/>
        </authorList>
    </citation>
    <scope>NUCLEOTIDE SEQUENCE</scope>
    <source>
        <strain evidence="2">NC_groundwater_1664_Pr3_B-0.1um_52_9</strain>
    </source>
</reference>
<dbReference type="EMBL" id="JACRDE010000180">
    <property type="protein sequence ID" value="MBI5249090.1"/>
    <property type="molecule type" value="Genomic_DNA"/>
</dbReference>
<protein>
    <submittedName>
        <fullName evidence="2">Uncharacterized protein</fullName>
    </submittedName>
</protein>
<name>A0A9D6Z2S6_9BACT</name>
<dbReference type="Proteomes" id="UP000807825">
    <property type="component" value="Unassembled WGS sequence"/>
</dbReference>